<dbReference type="PANTHER" id="PTHR13096:SF8">
    <property type="entry name" value="RIBOSOMAL OXYGENASE 1"/>
    <property type="match status" value="1"/>
</dbReference>
<keyword evidence="2" id="KW-0479">Metal-binding</keyword>
<dbReference type="InterPro" id="IPR003347">
    <property type="entry name" value="JmjC_dom"/>
</dbReference>
<dbReference type="PANTHER" id="PTHR13096">
    <property type="entry name" value="MINA53 MYC INDUCED NUCLEAR ANTIGEN"/>
    <property type="match status" value="1"/>
</dbReference>
<keyword evidence="7" id="KW-1185">Reference proteome</keyword>
<proteinExistence type="predicted"/>
<dbReference type="STRING" id="190721.ACS15_2252"/>
<dbReference type="Pfam" id="PF20514">
    <property type="entry name" value="WHD_ROXA"/>
    <property type="match status" value="1"/>
</dbReference>
<name>A0A191ZXJ8_9RALS</name>
<evidence type="ECO:0000256" key="3">
    <source>
        <dbReference type="ARBA" id="ARBA00022964"/>
    </source>
</evidence>
<dbReference type="AlphaFoldDB" id="A0A191ZXJ8"/>
<dbReference type="InterPro" id="IPR046799">
    <property type="entry name" value="ROXA-like_wH"/>
</dbReference>
<dbReference type="PROSITE" id="PS51184">
    <property type="entry name" value="JMJC"/>
    <property type="match status" value="1"/>
</dbReference>
<keyword evidence="5" id="KW-0408">Iron</keyword>
<dbReference type="OrthoDB" id="9764016at2"/>
<accession>A0A191ZXJ8</accession>
<evidence type="ECO:0000256" key="2">
    <source>
        <dbReference type="ARBA" id="ARBA00022723"/>
    </source>
</evidence>
<reference evidence="7" key="1">
    <citation type="submission" date="2016-06" db="EMBL/GenBank/DDBJ databases">
        <authorList>
            <person name="Xu Y."/>
            <person name="Nagy A."/>
            <person name="Yan X."/>
            <person name="Kim S.W."/>
            <person name="Haley B."/>
            <person name="Liu N.T."/>
            <person name="Nou X."/>
        </authorList>
    </citation>
    <scope>NUCLEOTIDE SEQUENCE [LARGE SCALE GENOMIC DNA]</scope>
    <source>
        <strain evidence="7">ATCC 49129</strain>
    </source>
</reference>
<dbReference type="Gene3D" id="3.40.366.30">
    <property type="entry name" value="50S ribosomal protein L16 arginine hydroxylase, Chain A, Domain 2"/>
    <property type="match status" value="1"/>
</dbReference>
<dbReference type="RefSeq" id="WP_064803931.1">
    <property type="nucleotide sequence ID" value="NZ_CP016022.1"/>
</dbReference>
<evidence type="ECO:0000256" key="1">
    <source>
        <dbReference type="ARBA" id="ARBA00001954"/>
    </source>
</evidence>
<dbReference type="Gene3D" id="2.60.120.650">
    <property type="entry name" value="Cupin"/>
    <property type="match status" value="1"/>
</dbReference>
<comment type="cofactor">
    <cofactor evidence="1">
        <name>Fe(2+)</name>
        <dbReference type="ChEBI" id="CHEBI:29033"/>
    </cofactor>
</comment>
<evidence type="ECO:0000256" key="4">
    <source>
        <dbReference type="ARBA" id="ARBA00023002"/>
    </source>
</evidence>
<evidence type="ECO:0000313" key="7">
    <source>
        <dbReference type="Proteomes" id="UP000078572"/>
    </source>
</evidence>
<dbReference type="SUPFAM" id="SSF51197">
    <property type="entry name" value="Clavaminate synthase-like"/>
    <property type="match status" value="1"/>
</dbReference>
<protein>
    <submittedName>
        <fullName evidence="6">Cupin</fullName>
    </submittedName>
</protein>
<sequence length="413" mass="46246">MNEVPLYAADGGVQGSDQTALPAGRPAQLLGGLSPRDFMRTHWQKKPLLIRQALSPDEMRALHFPLSPERVLALAQRPDVESRLIAQSRGRWSFTQGPFDERPLPSRKTRNWSVLVQGANLVEPAVEALMQRFRFIPDARLDDVMISFATDGGGVGPHFDSYDVFLLQAHGKRRWRISAQDDLTLVPDLPLKILANFQPEEEFVLEPGDMLYLPPHYAHDGVAEGDCMTYSIGFRSPSYRELAGHFLGFLSQTLEDDPNFEGRYTDPEQKPTEHPGELPVAMVKALTQKLNALRWTPELVGEFLGAYLTEPKDHIDFITQPRLPLARFTARARKEGVVLDARTQALYSSQHFWINGDTFEPPGTLLAWLSALSDRRSASGASVDAVADLPDLMDTLHAWYEEGWLRLAGPGTR</sequence>
<keyword evidence="3" id="KW-0223">Dioxygenase</keyword>
<dbReference type="Proteomes" id="UP000078572">
    <property type="component" value="Chromosome 1"/>
</dbReference>
<dbReference type="GO" id="GO:0016706">
    <property type="term" value="F:2-oxoglutarate-dependent dioxygenase activity"/>
    <property type="evidence" value="ECO:0007669"/>
    <property type="project" value="TreeGrafter"/>
</dbReference>
<gene>
    <name evidence="6" type="ORF">A9Y76_10035</name>
</gene>
<evidence type="ECO:0000313" key="6">
    <source>
        <dbReference type="EMBL" id="ANJ72786.1"/>
    </source>
</evidence>
<evidence type="ECO:0000256" key="5">
    <source>
        <dbReference type="ARBA" id="ARBA00023004"/>
    </source>
</evidence>
<dbReference type="GO" id="GO:0046872">
    <property type="term" value="F:metal ion binding"/>
    <property type="evidence" value="ECO:0007669"/>
    <property type="project" value="UniProtKB-KW"/>
</dbReference>
<dbReference type="InterPro" id="IPR039994">
    <property type="entry name" value="NO66-like"/>
</dbReference>
<organism evidence="6 7">
    <name type="scientific">Ralstonia insidiosa</name>
    <dbReference type="NCBI Taxonomy" id="190721"/>
    <lineage>
        <taxon>Bacteria</taxon>
        <taxon>Pseudomonadati</taxon>
        <taxon>Pseudomonadota</taxon>
        <taxon>Betaproteobacteria</taxon>
        <taxon>Burkholderiales</taxon>
        <taxon>Burkholderiaceae</taxon>
        <taxon>Ralstonia</taxon>
    </lineage>
</organism>
<keyword evidence="4" id="KW-0560">Oxidoreductase</keyword>
<dbReference type="GeneID" id="61526357"/>
<dbReference type="Pfam" id="PF08007">
    <property type="entry name" value="JmjC_2"/>
    <property type="match status" value="1"/>
</dbReference>
<dbReference type="EMBL" id="CP016022">
    <property type="protein sequence ID" value="ANJ72786.1"/>
    <property type="molecule type" value="Genomic_DNA"/>
</dbReference>
<dbReference type="SMART" id="SM00558">
    <property type="entry name" value="JmjC"/>
    <property type="match status" value="1"/>
</dbReference>